<dbReference type="EMBL" id="CP040896">
    <property type="protein sequence ID" value="QDA61501.1"/>
    <property type="molecule type" value="Genomic_DNA"/>
</dbReference>
<keyword evidence="1" id="KW-0732">Signal</keyword>
<evidence type="ECO:0000313" key="2">
    <source>
        <dbReference type="EMBL" id="QDA61501.1"/>
    </source>
</evidence>
<evidence type="ECO:0008006" key="4">
    <source>
        <dbReference type="Google" id="ProtNLM"/>
    </source>
</evidence>
<name>A0A5B8A283_9BACT</name>
<keyword evidence="3" id="KW-1185">Reference proteome</keyword>
<feature type="signal peptide" evidence="1">
    <location>
        <begin position="1"/>
        <end position="23"/>
    </location>
</feature>
<proteinExistence type="predicted"/>
<organism evidence="2 3">
    <name type="scientific">Hymenobacter jejuensis</name>
    <dbReference type="NCBI Taxonomy" id="2502781"/>
    <lineage>
        <taxon>Bacteria</taxon>
        <taxon>Pseudomonadati</taxon>
        <taxon>Bacteroidota</taxon>
        <taxon>Cytophagia</taxon>
        <taxon>Cytophagales</taxon>
        <taxon>Hymenobacteraceae</taxon>
        <taxon>Hymenobacter</taxon>
    </lineage>
</organism>
<sequence length="157" mass="18122">MNTLLRRLLGVLLGLALTGQVYAQQSRQERLNQLENAKIAYLTDKLSLSQEQAQRFWPVYNEFTDKRRDLNRRMRQLRSTPTDGLSDKQIRDNLTQGLALRQNEVDLEKDYFNKVQKVLSMQQVGKLYAAEREFTKVLLRRLDGRRGAPGPAGEASN</sequence>
<dbReference type="AlphaFoldDB" id="A0A5B8A283"/>
<evidence type="ECO:0000256" key="1">
    <source>
        <dbReference type="SAM" id="SignalP"/>
    </source>
</evidence>
<dbReference type="RefSeq" id="WP_139516675.1">
    <property type="nucleotide sequence ID" value="NZ_CP040896.1"/>
</dbReference>
<evidence type="ECO:0000313" key="3">
    <source>
        <dbReference type="Proteomes" id="UP000305398"/>
    </source>
</evidence>
<feature type="chain" id="PRO_5023072673" description="Periplasmic heavy metal sensor" evidence="1">
    <location>
        <begin position="24"/>
        <end position="157"/>
    </location>
</feature>
<protein>
    <recommendedName>
        <fullName evidence="4">Periplasmic heavy metal sensor</fullName>
    </recommendedName>
</protein>
<reference evidence="2 3" key="1">
    <citation type="submission" date="2019-06" db="EMBL/GenBank/DDBJ databases">
        <authorList>
            <person name="Srinivasan S."/>
        </authorList>
    </citation>
    <scope>NUCLEOTIDE SEQUENCE [LARGE SCALE GENOMIC DNA]</scope>
    <source>
        <strain evidence="2 3">17J68-5</strain>
    </source>
</reference>
<accession>A0A5B8A283</accession>
<dbReference type="KEGG" id="hyj:FHG12_15970"/>
<dbReference type="Proteomes" id="UP000305398">
    <property type="component" value="Chromosome"/>
</dbReference>
<gene>
    <name evidence="2" type="ORF">FHG12_15970</name>
</gene>
<dbReference type="OrthoDB" id="675330at2"/>